<reference evidence="4" key="1">
    <citation type="journal article" date="2019" name="Int. J. Syst. Evol. Microbiol.">
        <title>The Global Catalogue of Microorganisms (GCM) 10K type strain sequencing project: providing services to taxonomists for standard genome sequencing and annotation.</title>
        <authorList>
            <consortium name="The Broad Institute Genomics Platform"/>
            <consortium name="The Broad Institute Genome Sequencing Center for Infectious Disease"/>
            <person name="Wu L."/>
            <person name="Ma J."/>
        </authorList>
    </citation>
    <scope>NUCLEOTIDE SEQUENCE [LARGE SCALE GENOMIC DNA]</scope>
    <source>
        <strain evidence="4">CCUG 53915</strain>
    </source>
</reference>
<sequence>MNKWMIIPALAGAVTVGGVALANDSSTDVASDANEMLTLKEAKELAIDQYGGKVTEIELEKKKSGYVYDVEVKSNGIEYDLDIDAITGEIELEKQSKDKQSVTKTDAEAQDLKVVDSPKSTATNGKMLTADQAVAIAQKKARGTVTKVKVDTDDGRKHYDIEIKDGTYEYDFEIDAYTGDIIEYEKEFDDDKKQSNSKVNETNKTMLTEDQAIAIAMKNAKGHVTEIELDYEDGRKVYEIEIEDGKYEYDFEIDAMTGEIVKFEKDRDDD</sequence>
<evidence type="ECO:0000259" key="2">
    <source>
        <dbReference type="Pfam" id="PF03413"/>
    </source>
</evidence>
<feature type="signal peptide" evidence="1">
    <location>
        <begin position="1"/>
        <end position="22"/>
    </location>
</feature>
<gene>
    <name evidence="3" type="ORF">ACFQ38_14475</name>
</gene>
<keyword evidence="1" id="KW-0732">Signal</keyword>
<dbReference type="EMBL" id="JBHTLT010000120">
    <property type="protein sequence ID" value="MFD1206299.1"/>
    <property type="molecule type" value="Genomic_DNA"/>
</dbReference>
<comment type="caution">
    <text evidence="3">The sequence shown here is derived from an EMBL/GenBank/DDBJ whole genome shotgun (WGS) entry which is preliminary data.</text>
</comment>
<dbReference type="InterPro" id="IPR025711">
    <property type="entry name" value="PepSY"/>
</dbReference>
<organism evidence="3 4">
    <name type="scientific">Sporosarcina contaminans</name>
    <dbReference type="NCBI Taxonomy" id="633403"/>
    <lineage>
        <taxon>Bacteria</taxon>
        <taxon>Bacillati</taxon>
        <taxon>Bacillota</taxon>
        <taxon>Bacilli</taxon>
        <taxon>Bacillales</taxon>
        <taxon>Caryophanaceae</taxon>
        <taxon>Sporosarcina</taxon>
    </lineage>
</organism>
<evidence type="ECO:0000313" key="4">
    <source>
        <dbReference type="Proteomes" id="UP001597231"/>
    </source>
</evidence>
<accession>A0ABW3U3N5</accession>
<feature type="chain" id="PRO_5047383554" evidence="1">
    <location>
        <begin position="23"/>
        <end position="270"/>
    </location>
</feature>
<protein>
    <submittedName>
        <fullName evidence="3">PepSY domain-containing protein</fullName>
    </submittedName>
</protein>
<proteinExistence type="predicted"/>
<name>A0ABW3U3N5_9BACL</name>
<evidence type="ECO:0000256" key="1">
    <source>
        <dbReference type="SAM" id="SignalP"/>
    </source>
</evidence>
<feature type="domain" description="PepSY" evidence="2">
    <location>
        <begin position="37"/>
        <end position="91"/>
    </location>
</feature>
<dbReference type="Gene3D" id="3.10.450.40">
    <property type="match status" value="3"/>
</dbReference>
<dbReference type="Pfam" id="PF03413">
    <property type="entry name" value="PepSY"/>
    <property type="match status" value="3"/>
</dbReference>
<dbReference type="RefSeq" id="WP_381481798.1">
    <property type="nucleotide sequence ID" value="NZ_JBHTLT010000120.1"/>
</dbReference>
<keyword evidence="4" id="KW-1185">Reference proteome</keyword>
<dbReference type="Proteomes" id="UP001597231">
    <property type="component" value="Unassembled WGS sequence"/>
</dbReference>
<evidence type="ECO:0000313" key="3">
    <source>
        <dbReference type="EMBL" id="MFD1206299.1"/>
    </source>
</evidence>
<feature type="domain" description="PepSY" evidence="2">
    <location>
        <begin position="207"/>
        <end position="262"/>
    </location>
</feature>
<feature type="domain" description="PepSY" evidence="2">
    <location>
        <begin position="128"/>
        <end position="185"/>
    </location>
</feature>